<sequence length="673" mass="77099">MKFIPLLLICIFLTVTSNAHIHTSQTTTPKFDSLLTLFEKKEISDSLRIEIALELSWLNRNVSPDNAFLYAKIAEDFSKENQLKKLEVKGIAFQGIALRNKGEYQRAMKKFMLGLDKSNSIDAEEDQAYSHINIASVNIYQENYDEATVHLEMAEVLANKLKDYRILGYIFTNYGRVYGGTGLYNKAVKNFNKALELREKENDIYGQVVTYSDIGNVYLEIGDVDQALKYLTASLELNEKNVHDADNMVSTLTDIAVIYREKEKFRKAIHYAKKAADISVNSGLRHMALNAFMELKTIERLRGKYDQALRYDDLIELYRDSIFNEDIRLKLAEMNVRYLVEQRTKENEILKKDKEINEIMLERQTVISFSAFILILILCLFVYFLFIENKNKKVVNNKLQLQKNELEMQSIEIKRINTLLKAKSQDMMDSINYAKGIQSAILPNWSYVKQFIPNSFVFFEPRDIVSGDFYWYKQIDEQRAILIAADCTGHGVPGGFMSMVGETALEYIVDSQDIYEPSKILEELHSRLSSILRQKKSGNMDGMEIAICLIDQEAETVQFAGAGMSMTIVNNKGHEIIKGANRGVGGVNSFSTAPTYVFDLKPSNMFFLYSDGYADQFGGPKGKKMKSPNFRKILEACYQIPFKDQKQFIKTQFDSWKGDEDQVDDVMVIGFSC</sequence>
<keyword evidence="3" id="KW-1133">Transmembrane helix</keyword>
<organism evidence="6 7">
    <name type="scientific">Flammeovirga agarivorans</name>
    <dbReference type="NCBI Taxonomy" id="2726742"/>
    <lineage>
        <taxon>Bacteria</taxon>
        <taxon>Pseudomonadati</taxon>
        <taxon>Bacteroidota</taxon>
        <taxon>Cytophagia</taxon>
        <taxon>Cytophagales</taxon>
        <taxon>Flammeovirgaceae</taxon>
        <taxon>Flammeovirga</taxon>
    </lineage>
</organism>
<feature type="transmembrane region" description="Helical" evidence="3">
    <location>
        <begin position="366"/>
        <end position="386"/>
    </location>
</feature>
<dbReference type="SUPFAM" id="SSF48452">
    <property type="entry name" value="TPR-like"/>
    <property type="match status" value="2"/>
</dbReference>
<dbReference type="PANTHER" id="PTHR43156:SF9">
    <property type="entry name" value="HAMP DOMAIN-CONTAINING PROTEIN"/>
    <property type="match status" value="1"/>
</dbReference>
<feature type="chain" id="PRO_5031239871" evidence="4">
    <location>
        <begin position="22"/>
        <end position="673"/>
    </location>
</feature>
<dbReference type="Proteomes" id="UP000585050">
    <property type="component" value="Unassembled WGS sequence"/>
</dbReference>
<dbReference type="InterPro" id="IPR052016">
    <property type="entry name" value="Bact_Sigma-Reg"/>
</dbReference>
<reference evidence="6 7" key="1">
    <citation type="submission" date="2020-04" db="EMBL/GenBank/DDBJ databases">
        <title>Flammeovirga sp. SR4, a novel species isolated from seawater.</title>
        <authorList>
            <person name="Wang X."/>
        </authorList>
    </citation>
    <scope>NUCLEOTIDE SEQUENCE [LARGE SCALE GENOMIC DNA]</scope>
    <source>
        <strain evidence="6 7">SR4</strain>
    </source>
</reference>
<feature type="signal peptide" evidence="4">
    <location>
        <begin position="1"/>
        <end position="21"/>
    </location>
</feature>
<dbReference type="InterPro" id="IPR001932">
    <property type="entry name" value="PPM-type_phosphatase-like_dom"/>
</dbReference>
<dbReference type="AlphaFoldDB" id="A0A7X8SLY2"/>
<keyword evidence="3" id="KW-0472">Membrane</keyword>
<dbReference type="PROSITE" id="PS50293">
    <property type="entry name" value="TPR_REGION"/>
    <property type="match status" value="1"/>
</dbReference>
<dbReference type="InterPro" id="IPR011990">
    <property type="entry name" value="TPR-like_helical_dom_sf"/>
</dbReference>
<evidence type="ECO:0000256" key="1">
    <source>
        <dbReference type="ARBA" id="ARBA00022801"/>
    </source>
</evidence>
<evidence type="ECO:0000313" key="6">
    <source>
        <dbReference type="EMBL" id="NLR92603.1"/>
    </source>
</evidence>
<dbReference type="EMBL" id="JABAIL010000004">
    <property type="protein sequence ID" value="NLR92603.1"/>
    <property type="molecule type" value="Genomic_DNA"/>
</dbReference>
<dbReference type="InterPro" id="IPR019734">
    <property type="entry name" value="TPR_rpt"/>
</dbReference>
<comment type="caution">
    <text evidence="6">The sequence shown here is derived from an EMBL/GenBank/DDBJ whole genome shotgun (WGS) entry which is preliminary data.</text>
</comment>
<dbReference type="SMART" id="SM00028">
    <property type="entry name" value="TPR"/>
    <property type="match status" value="5"/>
</dbReference>
<dbReference type="Gene3D" id="1.25.40.10">
    <property type="entry name" value="Tetratricopeptide repeat domain"/>
    <property type="match status" value="1"/>
</dbReference>
<feature type="domain" description="PPM-type phosphatase" evidence="5">
    <location>
        <begin position="477"/>
        <end position="669"/>
    </location>
</feature>
<accession>A0A7X8SLY2</accession>
<feature type="repeat" description="TPR" evidence="2">
    <location>
        <begin position="168"/>
        <end position="201"/>
    </location>
</feature>
<dbReference type="Gene3D" id="3.60.40.10">
    <property type="entry name" value="PPM-type phosphatase domain"/>
    <property type="match status" value="1"/>
</dbReference>
<dbReference type="InterPro" id="IPR036457">
    <property type="entry name" value="PPM-type-like_dom_sf"/>
</dbReference>
<evidence type="ECO:0000259" key="5">
    <source>
        <dbReference type="Pfam" id="PF07228"/>
    </source>
</evidence>
<keyword evidence="1" id="KW-0378">Hydrolase</keyword>
<name>A0A7X8SLY2_9BACT</name>
<dbReference type="Pfam" id="PF13424">
    <property type="entry name" value="TPR_12"/>
    <property type="match status" value="2"/>
</dbReference>
<dbReference type="GO" id="GO:0016791">
    <property type="term" value="F:phosphatase activity"/>
    <property type="evidence" value="ECO:0007669"/>
    <property type="project" value="TreeGrafter"/>
</dbReference>
<gene>
    <name evidence="6" type="ORF">HGP29_15400</name>
</gene>
<evidence type="ECO:0000313" key="7">
    <source>
        <dbReference type="Proteomes" id="UP000585050"/>
    </source>
</evidence>
<keyword evidence="4" id="KW-0732">Signal</keyword>
<keyword evidence="7" id="KW-1185">Reference proteome</keyword>
<keyword evidence="2" id="KW-0802">TPR repeat</keyword>
<evidence type="ECO:0000256" key="3">
    <source>
        <dbReference type="SAM" id="Phobius"/>
    </source>
</evidence>
<evidence type="ECO:0000256" key="4">
    <source>
        <dbReference type="SAM" id="SignalP"/>
    </source>
</evidence>
<proteinExistence type="predicted"/>
<keyword evidence="3" id="KW-0812">Transmembrane</keyword>
<dbReference type="PROSITE" id="PS50005">
    <property type="entry name" value="TPR"/>
    <property type="match status" value="2"/>
</dbReference>
<dbReference type="PANTHER" id="PTHR43156">
    <property type="entry name" value="STAGE II SPORULATION PROTEIN E-RELATED"/>
    <property type="match status" value="1"/>
</dbReference>
<dbReference type="RefSeq" id="WP_168883311.1">
    <property type="nucleotide sequence ID" value="NZ_JABAIL010000004.1"/>
</dbReference>
<evidence type="ECO:0000256" key="2">
    <source>
        <dbReference type="PROSITE-ProRule" id="PRU00339"/>
    </source>
</evidence>
<dbReference type="Pfam" id="PF07228">
    <property type="entry name" value="SpoIIE"/>
    <property type="match status" value="1"/>
</dbReference>
<feature type="repeat" description="TPR" evidence="2">
    <location>
        <begin position="208"/>
        <end position="241"/>
    </location>
</feature>
<protein>
    <submittedName>
        <fullName evidence="6">Tetratricopeptide repeat protein</fullName>
    </submittedName>
</protein>